<dbReference type="Proteomes" id="UP001595898">
    <property type="component" value="Unassembled WGS sequence"/>
</dbReference>
<keyword evidence="1" id="KW-0812">Transmembrane</keyword>
<gene>
    <name evidence="3" type="ORF">ACFO5R_07725</name>
</gene>
<dbReference type="Gene3D" id="3.40.50.1820">
    <property type="entry name" value="alpha/beta hydrolase"/>
    <property type="match status" value="1"/>
</dbReference>
<evidence type="ECO:0000256" key="1">
    <source>
        <dbReference type="SAM" id="Phobius"/>
    </source>
</evidence>
<dbReference type="SUPFAM" id="SSF53474">
    <property type="entry name" value="alpha/beta-Hydrolases"/>
    <property type="match status" value="1"/>
</dbReference>
<dbReference type="Pfam" id="PF12695">
    <property type="entry name" value="Abhydrolase_5"/>
    <property type="match status" value="1"/>
</dbReference>
<keyword evidence="4" id="KW-1185">Reference proteome</keyword>
<evidence type="ECO:0000259" key="2">
    <source>
        <dbReference type="Pfam" id="PF12695"/>
    </source>
</evidence>
<organism evidence="3 4">
    <name type="scientific">Halosolutus amylolyticus</name>
    <dbReference type="NCBI Taxonomy" id="2932267"/>
    <lineage>
        <taxon>Archaea</taxon>
        <taxon>Methanobacteriati</taxon>
        <taxon>Methanobacteriota</taxon>
        <taxon>Stenosarchaea group</taxon>
        <taxon>Halobacteria</taxon>
        <taxon>Halobacteriales</taxon>
        <taxon>Natrialbaceae</taxon>
        <taxon>Halosolutus</taxon>
    </lineage>
</organism>
<protein>
    <submittedName>
        <fullName evidence="3">Alpha/beta fold hydrolase</fullName>
    </submittedName>
</protein>
<sequence>MDRDRLRSQAKRLVVWLVALGIVVVAGAVFYLGTPYHGTDASIASVQENPDVTVTQRGGTYVLEPTSDDMATEDGSTAGSDPAVGLVFYPGGRVHPDAYLTSLAPLASEADVTVVVPKMPLNLAVLDRGAASRYVSESSIETWYVGGHSLGGAMACRYAAANPASVDGVVLFASYCDRDVSGTDLDVLSVTGSADTVLDRDAYDANRGNLPADATVRELPLNHSQFGSYRGQPGDEPSGLDYDTAHDRLADVIVPWFVRGTDAETSSNRTAIASWDGGYRRIGP</sequence>
<comment type="caution">
    <text evidence="3">The sequence shown here is derived from an EMBL/GenBank/DDBJ whole genome shotgun (WGS) entry which is preliminary data.</text>
</comment>
<keyword evidence="1" id="KW-0472">Membrane</keyword>
<dbReference type="RefSeq" id="WP_250142748.1">
    <property type="nucleotide sequence ID" value="NZ_JALIQP010000008.1"/>
</dbReference>
<dbReference type="AlphaFoldDB" id="A0ABD5PMK5"/>
<dbReference type="InterPro" id="IPR029059">
    <property type="entry name" value="AB_hydrolase_5"/>
</dbReference>
<feature type="domain" description="Alpha/beta hydrolase fold-5" evidence="2">
    <location>
        <begin position="85"/>
        <end position="238"/>
    </location>
</feature>
<keyword evidence="1" id="KW-1133">Transmembrane helix</keyword>
<dbReference type="EMBL" id="JBHSFA010000004">
    <property type="protein sequence ID" value="MFC4541815.1"/>
    <property type="molecule type" value="Genomic_DNA"/>
</dbReference>
<reference evidence="3 4" key="1">
    <citation type="journal article" date="2019" name="Int. J. Syst. Evol. Microbiol.">
        <title>The Global Catalogue of Microorganisms (GCM) 10K type strain sequencing project: providing services to taxonomists for standard genome sequencing and annotation.</title>
        <authorList>
            <consortium name="The Broad Institute Genomics Platform"/>
            <consortium name="The Broad Institute Genome Sequencing Center for Infectious Disease"/>
            <person name="Wu L."/>
            <person name="Ma J."/>
        </authorList>
    </citation>
    <scope>NUCLEOTIDE SEQUENCE [LARGE SCALE GENOMIC DNA]</scope>
    <source>
        <strain evidence="3 4">WLHS5</strain>
    </source>
</reference>
<evidence type="ECO:0000313" key="3">
    <source>
        <dbReference type="EMBL" id="MFC4541815.1"/>
    </source>
</evidence>
<feature type="transmembrane region" description="Helical" evidence="1">
    <location>
        <begin position="12"/>
        <end position="33"/>
    </location>
</feature>
<name>A0ABD5PMK5_9EURY</name>
<dbReference type="GO" id="GO:0016787">
    <property type="term" value="F:hydrolase activity"/>
    <property type="evidence" value="ECO:0007669"/>
    <property type="project" value="UniProtKB-KW"/>
</dbReference>
<evidence type="ECO:0000313" key="4">
    <source>
        <dbReference type="Proteomes" id="UP001595898"/>
    </source>
</evidence>
<proteinExistence type="predicted"/>
<accession>A0ABD5PMK5</accession>
<keyword evidence="3" id="KW-0378">Hydrolase</keyword>
<dbReference type="InterPro" id="IPR029058">
    <property type="entry name" value="AB_hydrolase_fold"/>
</dbReference>